<dbReference type="PANTHER" id="PTHR43685">
    <property type="entry name" value="GLYCOSYLTRANSFERASE"/>
    <property type="match status" value="1"/>
</dbReference>
<accession>A0A852TUR0</accession>
<keyword evidence="3" id="KW-1185">Reference proteome</keyword>
<protein>
    <submittedName>
        <fullName evidence="2">Glycosyltransferase involved in cell wall biosynthesis</fullName>
    </submittedName>
</protein>
<reference evidence="2 3" key="1">
    <citation type="submission" date="2020-07" db="EMBL/GenBank/DDBJ databases">
        <title>Sequencing the genomes of 1000 actinobacteria strains.</title>
        <authorList>
            <person name="Klenk H.-P."/>
        </authorList>
    </citation>
    <scope>NUCLEOTIDE SEQUENCE [LARGE SCALE GENOMIC DNA]</scope>
    <source>
        <strain evidence="2 3">CXB654</strain>
    </source>
</reference>
<evidence type="ECO:0000313" key="3">
    <source>
        <dbReference type="Proteomes" id="UP000589036"/>
    </source>
</evidence>
<evidence type="ECO:0000313" key="2">
    <source>
        <dbReference type="EMBL" id="NYE47037.1"/>
    </source>
</evidence>
<dbReference type="SUPFAM" id="SSF53448">
    <property type="entry name" value="Nucleotide-diphospho-sugar transferases"/>
    <property type="match status" value="1"/>
</dbReference>
<dbReference type="InterPro" id="IPR050834">
    <property type="entry name" value="Glycosyltransf_2"/>
</dbReference>
<dbReference type="SUPFAM" id="SSF53756">
    <property type="entry name" value="UDP-Glycosyltransferase/glycogen phosphorylase"/>
    <property type="match status" value="1"/>
</dbReference>
<dbReference type="Gene3D" id="3.90.550.10">
    <property type="entry name" value="Spore Coat Polysaccharide Biosynthesis Protein SpsA, Chain A"/>
    <property type="match status" value="1"/>
</dbReference>
<proteinExistence type="predicted"/>
<gene>
    <name evidence="2" type="ORF">HDA32_002157</name>
</gene>
<organism evidence="2 3">
    <name type="scientific">Spinactinospora alkalitolerans</name>
    <dbReference type="NCBI Taxonomy" id="687207"/>
    <lineage>
        <taxon>Bacteria</taxon>
        <taxon>Bacillati</taxon>
        <taxon>Actinomycetota</taxon>
        <taxon>Actinomycetes</taxon>
        <taxon>Streptosporangiales</taxon>
        <taxon>Nocardiopsidaceae</taxon>
        <taxon>Spinactinospora</taxon>
    </lineage>
</organism>
<sequence length="607" mass="68548">MPTFEQSAFLPRAVAGLLAQDVPDWELIVVDDGSTDGTPDALRPFLRDPRVRCHRSAVNRGLGAAANIGLDMARAPLIAYLPSDDVYDRTHLAVLLEPFDDDGVVLAWSGTRHGDAAEFLDGPCGGPLQLVQVMHRRTPDRWVERSELESDDLDRLLWSALRRRGRAVGTGRVTCTWTDHPDQRHKAIRERHDGGLNVFRRRYRIADPLRFHTSDGTRIDERRLYDRFRRRPHPAAPDGLRILLVGELSYQPERVLALAERGHRLHGLWTPDGLGVDTVGPLPFGHVADVPAADWPEAVRELRPDVVYAQLGWRAVPFAHEVMRRSRGVPFVWHFKESPQRSIARGEWRLLADLCTRADALVLSTPEEREWFELALPGRIDPARTLVIDGSLPKADWLRGRRAERLAERDGAPHTAVLGRPLGFGTDFLAELTALGIHVHLHGLVDGPGPQGRWRDWLGDALHRCAGRLHVHPPVDQRDWVRVLSRYDAGWLHRFTSRNNGDLRAAGWDDLNHPARVGTLLAAGLPLLQVRNPGCTVAMERFVTRHRVGLLYDGPADLAARLHDDGSMSELRASIWPRRHEFTFDHRVDELIALFRRLREEGATDDR</sequence>
<feature type="domain" description="Glycosyltransferase 2-like" evidence="1">
    <location>
        <begin position="1"/>
        <end position="119"/>
    </location>
</feature>
<dbReference type="PANTHER" id="PTHR43685:SF2">
    <property type="entry name" value="GLYCOSYLTRANSFERASE 2-LIKE DOMAIN-CONTAINING PROTEIN"/>
    <property type="match status" value="1"/>
</dbReference>
<dbReference type="RefSeq" id="WP_179643049.1">
    <property type="nucleotide sequence ID" value="NZ_BAAAYY010000001.1"/>
</dbReference>
<dbReference type="GO" id="GO:0016740">
    <property type="term" value="F:transferase activity"/>
    <property type="evidence" value="ECO:0007669"/>
    <property type="project" value="UniProtKB-KW"/>
</dbReference>
<dbReference type="InterPro" id="IPR001173">
    <property type="entry name" value="Glyco_trans_2-like"/>
</dbReference>
<dbReference type="Pfam" id="PF00535">
    <property type="entry name" value="Glycos_transf_2"/>
    <property type="match status" value="1"/>
</dbReference>
<evidence type="ECO:0000259" key="1">
    <source>
        <dbReference type="Pfam" id="PF00535"/>
    </source>
</evidence>
<dbReference type="CDD" id="cd00761">
    <property type="entry name" value="Glyco_tranf_GTA_type"/>
    <property type="match status" value="1"/>
</dbReference>
<comment type="caution">
    <text evidence="2">The sequence shown here is derived from an EMBL/GenBank/DDBJ whole genome shotgun (WGS) entry which is preliminary data.</text>
</comment>
<keyword evidence="2" id="KW-0808">Transferase</keyword>
<dbReference type="Proteomes" id="UP000589036">
    <property type="component" value="Unassembled WGS sequence"/>
</dbReference>
<dbReference type="AlphaFoldDB" id="A0A852TUR0"/>
<dbReference type="InterPro" id="IPR029044">
    <property type="entry name" value="Nucleotide-diphossugar_trans"/>
</dbReference>
<name>A0A852TUR0_9ACTN</name>
<dbReference type="EMBL" id="JACCCC010000001">
    <property type="protein sequence ID" value="NYE47037.1"/>
    <property type="molecule type" value="Genomic_DNA"/>
</dbReference>
<dbReference type="Gene3D" id="3.40.50.2000">
    <property type="entry name" value="Glycogen Phosphorylase B"/>
    <property type="match status" value="1"/>
</dbReference>